<dbReference type="InterPro" id="IPR035994">
    <property type="entry name" value="Nucleoside_phosphorylase_sf"/>
</dbReference>
<dbReference type="STRING" id="983964.A0A2T4A816"/>
<evidence type="ECO:0000256" key="1">
    <source>
        <dbReference type="ARBA" id="ARBA00022574"/>
    </source>
</evidence>
<dbReference type="InterPro" id="IPR001680">
    <property type="entry name" value="WD40_rpt"/>
</dbReference>
<dbReference type="PRINTS" id="PR00320">
    <property type="entry name" value="GPROTEINBRPT"/>
</dbReference>
<dbReference type="InterPro" id="IPR036322">
    <property type="entry name" value="WD40_repeat_dom_sf"/>
</dbReference>
<proteinExistence type="predicted"/>
<dbReference type="PANTHER" id="PTHR46082:SF11">
    <property type="entry name" value="AAA+ ATPASE DOMAIN-CONTAINING PROTEIN-RELATED"/>
    <property type="match status" value="1"/>
</dbReference>
<evidence type="ECO:0000256" key="3">
    <source>
        <dbReference type="PROSITE-ProRule" id="PRU00023"/>
    </source>
</evidence>
<dbReference type="AlphaFoldDB" id="A0A2T4A816"/>
<evidence type="ECO:0000256" key="2">
    <source>
        <dbReference type="ARBA" id="ARBA00022737"/>
    </source>
</evidence>
<keyword evidence="3" id="KW-0040">ANK repeat</keyword>
<evidence type="ECO:0000256" key="5">
    <source>
        <dbReference type="SAM" id="MobiDB-lite"/>
    </source>
</evidence>
<feature type="repeat" description="ANK" evidence="3">
    <location>
        <begin position="455"/>
        <end position="479"/>
    </location>
</feature>
<accession>A0A2T4A816</accession>
<keyword evidence="8" id="KW-1185">Reference proteome</keyword>
<evidence type="ECO:0000313" key="8">
    <source>
        <dbReference type="Proteomes" id="UP000241690"/>
    </source>
</evidence>
<dbReference type="Gene3D" id="3.40.50.1580">
    <property type="entry name" value="Nucleoside phosphorylase domain"/>
    <property type="match status" value="1"/>
</dbReference>
<dbReference type="PANTHER" id="PTHR46082">
    <property type="entry name" value="ATP/GTP-BINDING PROTEIN-RELATED"/>
    <property type="match status" value="1"/>
</dbReference>
<dbReference type="PROSITE" id="PS50088">
    <property type="entry name" value="ANK_REPEAT"/>
    <property type="match status" value="2"/>
</dbReference>
<dbReference type="SMART" id="SM00320">
    <property type="entry name" value="WD40"/>
    <property type="match status" value="5"/>
</dbReference>
<dbReference type="InterPro" id="IPR036770">
    <property type="entry name" value="Ankyrin_rpt-contain_sf"/>
</dbReference>
<dbReference type="Gene3D" id="2.130.10.10">
    <property type="entry name" value="YVTN repeat-like/Quinoprotein amine dehydrogenase"/>
    <property type="match status" value="2"/>
</dbReference>
<feature type="repeat" description="WD" evidence="4">
    <location>
        <begin position="580"/>
        <end position="614"/>
    </location>
</feature>
<evidence type="ECO:0000256" key="4">
    <source>
        <dbReference type="PROSITE-ProRule" id="PRU00221"/>
    </source>
</evidence>
<name>A0A2T4A816_TRIHA</name>
<feature type="repeat" description="ANK" evidence="3">
    <location>
        <begin position="489"/>
        <end position="521"/>
    </location>
</feature>
<sequence length="808" mass="89889">MAITKPRSNNKYMIGWICTLPTEWMEAMARLDDTHPSIEKPLNDTNNYIMGSIYRHNIVIAYPPNEEIGNNSAAAMVAARMKSTFPQMRFVLLVGIGSGVSSKVSLGDVVVSTSVEEEPGLVQWSMEKVEGNDRFERIGSLKQPPASLLTALTKLQKAEELSRAKKPENFEPLLKKRPRLISKTLLWNSLKSTLGKADHSDVNTSTTGDEGDGGEEENRRYPVHFGMIASGNQVIEDTTLRTKLNEDIGGKVLCVEVGAAGLAKIFPCLVIRGICDYVDSHNADRQRDAVANAADFAKNLLEYVKSKDVKREPLAKDMADKVSDGSTGNDSSPGVAVDADRKLQRLVLTLALAQMLREKEQNDKTQQLLSQKDIQLREIGKSFLVTRRQRRLSKRCISTQKRLLKLRQIDGLDHDCKPEDIDISRLFRWAVEDGDAEIVELLLDGGTDATVVHKDGWMPLHAAASKGYVDVIRLLLERGRVDADSKNDDGWTALQLAIERGHGDVVRPLLWKSANKDAAIAQVRWSQDNVEFVTFSHDLRLLASATTDGNIGLWNTVIGHCQETLEDPCLETPTIFQRRIRSMAFSHNSKLLASGSNCGTIKIWNTITGQYQQTLQATIEIWNLTADQWQQTLESYTGNVNSVAFSHDSNLLASGFGRMIEIWDLATGSRQKTFKGHEHYTNAVTFSNDLKLLASASDDGTVKLWNTTTGECQQTLEGHSMKACSVAFSHDSKLLASGSEYEINLWSMTTGQRQEILEVYDRCALSSAFPQGIKLAAAGLYNYDTIKVWVVPIDILRVNMEKLEFKQL</sequence>
<dbReference type="Proteomes" id="UP000241690">
    <property type="component" value="Unassembled WGS sequence"/>
</dbReference>
<dbReference type="RefSeq" id="XP_024772863.1">
    <property type="nucleotide sequence ID" value="XM_024915341.1"/>
</dbReference>
<dbReference type="Pfam" id="PF00400">
    <property type="entry name" value="WD40"/>
    <property type="match status" value="5"/>
</dbReference>
<feature type="domain" description="Nucleoside phosphorylase" evidence="6">
    <location>
        <begin position="14"/>
        <end position="301"/>
    </location>
</feature>
<dbReference type="EMBL" id="KZ679682">
    <property type="protein sequence ID" value="PTB53186.1"/>
    <property type="molecule type" value="Genomic_DNA"/>
</dbReference>
<dbReference type="SUPFAM" id="SSF53167">
    <property type="entry name" value="Purine and uridine phosphorylases"/>
    <property type="match status" value="1"/>
</dbReference>
<feature type="repeat" description="WD" evidence="4">
    <location>
        <begin position="633"/>
        <end position="673"/>
    </location>
</feature>
<dbReference type="InterPro" id="IPR053137">
    <property type="entry name" value="NLR-like"/>
</dbReference>
<evidence type="ECO:0000259" key="6">
    <source>
        <dbReference type="Pfam" id="PF01048"/>
    </source>
</evidence>
<feature type="repeat" description="WD" evidence="4">
    <location>
        <begin position="523"/>
        <end position="555"/>
    </location>
</feature>
<evidence type="ECO:0000313" key="7">
    <source>
        <dbReference type="EMBL" id="PTB53186.1"/>
    </source>
</evidence>
<keyword evidence="1 4" id="KW-0853">WD repeat</keyword>
<reference evidence="7 8" key="1">
    <citation type="submission" date="2016-07" db="EMBL/GenBank/DDBJ databases">
        <title>Multiple horizontal gene transfer events from other fungi enriched the ability of initially mycotrophic Trichoderma (Ascomycota) to feed on dead plant biomass.</title>
        <authorList>
            <consortium name="DOE Joint Genome Institute"/>
            <person name="Aerts A."/>
            <person name="Atanasova L."/>
            <person name="Chenthamara K."/>
            <person name="Zhang J."/>
            <person name="Grujic M."/>
            <person name="Henrissat B."/>
            <person name="Kuo A."/>
            <person name="Salamov A."/>
            <person name="Lipzen A."/>
            <person name="Labutti K."/>
            <person name="Barry K."/>
            <person name="Miao Y."/>
            <person name="Rahimi M.J."/>
            <person name="Shen Q."/>
            <person name="Grigoriev I.V."/>
            <person name="Kubicek C.P."/>
            <person name="Druzhinina I.S."/>
        </authorList>
    </citation>
    <scope>NUCLEOTIDE SEQUENCE [LARGE SCALE GENOMIC DNA]</scope>
    <source>
        <strain evidence="7 8">CBS 226.95</strain>
    </source>
</reference>
<dbReference type="InterPro" id="IPR020472">
    <property type="entry name" value="WD40_PAC1"/>
</dbReference>
<gene>
    <name evidence="7" type="ORF">M431DRAFT_459023</name>
</gene>
<dbReference type="SMART" id="SM00248">
    <property type="entry name" value="ANK"/>
    <property type="match status" value="3"/>
</dbReference>
<dbReference type="InterPro" id="IPR019775">
    <property type="entry name" value="WD40_repeat_CS"/>
</dbReference>
<feature type="repeat" description="WD" evidence="4">
    <location>
        <begin position="674"/>
        <end position="715"/>
    </location>
</feature>
<dbReference type="PROSITE" id="PS50082">
    <property type="entry name" value="WD_REPEATS_2"/>
    <property type="match status" value="5"/>
</dbReference>
<dbReference type="InterPro" id="IPR015943">
    <property type="entry name" value="WD40/YVTN_repeat-like_dom_sf"/>
</dbReference>
<protein>
    <recommendedName>
        <fullName evidence="6">Nucleoside phosphorylase domain-containing protein</fullName>
    </recommendedName>
</protein>
<dbReference type="GO" id="GO:0009116">
    <property type="term" value="P:nucleoside metabolic process"/>
    <property type="evidence" value="ECO:0007669"/>
    <property type="project" value="InterPro"/>
</dbReference>
<keyword evidence="2" id="KW-0677">Repeat</keyword>
<feature type="region of interest" description="Disordered" evidence="5">
    <location>
        <begin position="315"/>
        <end position="335"/>
    </location>
</feature>
<organism evidence="7 8">
    <name type="scientific">Trichoderma harzianum CBS 226.95</name>
    <dbReference type="NCBI Taxonomy" id="983964"/>
    <lineage>
        <taxon>Eukaryota</taxon>
        <taxon>Fungi</taxon>
        <taxon>Dikarya</taxon>
        <taxon>Ascomycota</taxon>
        <taxon>Pezizomycotina</taxon>
        <taxon>Sordariomycetes</taxon>
        <taxon>Hypocreomycetidae</taxon>
        <taxon>Hypocreales</taxon>
        <taxon>Hypocreaceae</taxon>
        <taxon>Trichoderma</taxon>
    </lineage>
</organism>
<dbReference type="SUPFAM" id="SSF48403">
    <property type="entry name" value="Ankyrin repeat"/>
    <property type="match status" value="1"/>
</dbReference>
<dbReference type="GO" id="GO:0003824">
    <property type="term" value="F:catalytic activity"/>
    <property type="evidence" value="ECO:0007669"/>
    <property type="project" value="InterPro"/>
</dbReference>
<dbReference type="Gene3D" id="1.25.40.20">
    <property type="entry name" value="Ankyrin repeat-containing domain"/>
    <property type="match status" value="1"/>
</dbReference>
<dbReference type="Pfam" id="PF01048">
    <property type="entry name" value="PNP_UDP_1"/>
    <property type="match status" value="1"/>
</dbReference>
<dbReference type="PROSITE" id="PS00678">
    <property type="entry name" value="WD_REPEATS_1"/>
    <property type="match status" value="1"/>
</dbReference>
<dbReference type="InterPro" id="IPR000845">
    <property type="entry name" value="Nucleoside_phosphorylase_d"/>
</dbReference>
<dbReference type="PROSITE" id="PS50297">
    <property type="entry name" value="ANK_REP_REGION"/>
    <property type="match status" value="2"/>
</dbReference>
<dbReference type="SUPFAM" id="SSF50978">
    <property type="entry name" value="WD40 repeat-like"/>
    <property type="match status" value="1"/>
</dbReference>
<feature type="repeat" description="WD" evidence="4">
    <location>
        <begin position="716"/>
        <end position="756"/>
    </location>
</feature>
<dbReference type="Pfam" id="PF12796">
    <property type="entry name" value="Ank_2"/>
    <property type="match status" value="1"/>
</dbReference>
<dbReference type="InterPro" id="IPR002110">
    <property type="entry name" value="Ankyrin_rpt"/>
</dbReference>
<feature type="region of interest" description="Disordered" evidence="5">
    <location>
        <begin position="195"/>
        <end position="218"/>
    </location>
</feature>
<dbReference type="PROSITE" id="PS50294">
    <property type="entry name" value="WD_REPEATS_REGION"/>
    <property type="match status" value="1"/>
</dbReference>
<dbReference type="CDD" id="cd00200">
    <property type="entry name" value="WD40"/>
    <property type="match status" value="1"/>
</dbReference>
<dbReference type="GeneID" id="36623908"/>